<dbReference type="EMBL" id="FOTV01000010">
    <property type="protein sequence ID" value="SFL79676.1"/>
    <property type="molecule type" value="Genomic_DNA"/>
</dbReference>
<protein>
    <submittedName>
        <fullName evidence="3">Uncharacterized protein</fullName>
    </submittedName>
</protein>
<keyword evidence="2" id="KW-0472">Membrane</keyword>
<evidence type="ECO:0000256" key="1">
    <source>
        <dbReference type="SAM" id="MobiDB-lite"/>
    </source>
</evidence>
<evidence type="ECO:0000313" key="6">
    <source>
        <dbReference type="Proteomes" id="UP000199211"/>
    </source>
</evidence>
<feature type="transmembrane region" description="Helical" evidence="2">
    <location>
        <begin position="21"/>
        <end position="39"/>
    </location>
</feature>
<sequence length="162" mass="17130">MQAKEIVVKPVLHNEFRAMTNAIAAFATATLLMFLQGNFGELDKYSAMALFLFTAAIPLCVAASFISFLFSQRSHIPAWANTILDLIMGAGWVGGIVGLGALLVSASGLLAAIFAISVCVAFFSFVFIAYGIGRSDAQSSVEELPESDESGAELKPGNDLES</sequence>
<proteinExistence type="predicted"/>
<evidence type="ECO:0000313" key="3">
    <source>
        <dbReference type="EMBL" id="AHI33329.1"/>
    </source>
</evidence>
<keyword evidence="2" id="KW-1133">Transmembrane helix</keyword>
<organism evidence="3 5">
    <name type="scientific">Marinobacter salarius</name>
    <dbReference type="NCBI Taxonomy" id="1420917"/>
    <lineage>
        <taxon>Bacteria</taxon>
        <taxon>Pseudomonadati</taxon>
        <taxon>Pseudomonadota</taxon>
        <taxon>Gammaproteobacteria</taxon>
        <taxon>Pseudomonadales</taxon>
        <taxon>Marinobacteraceae</taxon>
        <taxon>Marinobacter</taxon>
    </lineage>
</organism>
<feature type="region of interest" description="Disordered" evidence="1">
    <location>
        <begin position="141"/>
        <end position="162"/>
    </location>
</feature>
<reference evidence="4 6" key="2">
    <citation type="submission" date="2016-10" db="EMBL/GenBank/DDBJ databases">
        <authorList>
            <person name="Varghese N."/>
            <person name="Submissions S."/>
        </authorList>
    </citation>
    <scope>NUCLEOTIDE SEQUENCE [LARGE SCALE GENOMIC DNA]</scope>
    <source>
        <strain evidence="4 6">DSM 26291</strain>
    </source>
</reference>
<dbReference type="Proteomes" id="UP000199211">
    <property type="component" value="Unassembled WGS sequence"/>
</dbReference>
<evidence type="ECO:0000256" key="2">
    <source>
        <dbReference type="SAM" id="Phobius"/>
    </source>
</evidence>
<dbReference type="HOGENOM" id="CLU_1633434_0_0_6"/>
<accession>W5YWR9</accession>
<keyword evidence="2" id="KW-0812">Transmembrane</keyword>
<accession>A0A1I4KMA3</accession>
<feature type="transmembrane region" description="Helical" evidence="2">
    <location>
        <begin position="109"/>
        <end position="130"/>
    </location>
</feature>
<feature type="transmembrane region" description="Helical" evidence="2">
    <location>
        <begin position="45"/>
        <end position="70"/>
    </location>
</feature>
<dbReference type="EMBL" id="CP007152">
    <property type="protein sequence ID" value="AHI33329.1"/>
    <property type="molecule type" value="Genomic_DNA"/>
</dbReference>
<gene>
    <name evidence="3" type="ORF">AU15_17525</name>
    <name evidence="4" type="ORF">SAMN04487868_110106</name>
</gene>
<dbReference type="Proteomes" id="UP000035081">
    <property type="component" value="Chromosome"/>
</dbReference>
<evidence type="ECO:0000313" key="4">
    <source>
        <dbReference type="EMBL" id="SFL79676.1"/>
    </source>
</evidence>
<dbReference type="KEGG" id="msr:AU15_17525"/>
<reference evidence="3 5" key="1">
    <citation type="journal article" date="2014" name="Genome Announc.">
        <title>Draft Genome Sequences of Marinobacter similis A3d10T and Marinobacter salarius R9SW1T.</title>
        <authorList>
            <person name="Ivanova E.P."/>
            <person name="Ng H.J."/>
            <person name="Webb H.K."/>
            <person name="Feng G."/>
            <person name="Oshima K."/>
            <person name="Hattori M."/>
            <person name="Ohkuma M."/>
            <person name="Sergeev A.F."/>
            <person name="Mikhailov V.V."/>
            <person name="Crawford R.J."/>
            <person name="Sawabe T."/>
        </authorList>
    </citation>
    <scope>NUCLEOTIDE SEQUENCE [LARGE SCALE GENOMIC DNA]</scope>
    <source>
        <strain evidence="5">A3d10 and R9SW1</strain>
        <strain evidence="3">R9SW1</strain>
    </source>
</reference>
<evidence type="ECO:0000313" key="5">
    <source>
        <dbReference type="Proteomes" id="UP000035081"/>
    </source>
</evidence>
<feature type="transmembrane region" description="Helical" evidence="2">
    <location>
        <begin position="82"/>
        <end position="103"/>
    </location>
</feature>
<name>W5YWR9_9GAMM</name>
<dbReference type="RefSeq" id="WP_041335281.1">
    <property type="nucleotide sequence ID" value="NZ_DCAM01000003.1"/>
</dbReference>
<dbReference type="AlphaFoldDB" id="W5YWR9"/>
<keyword evidence="6" id="KW-1185">Reference proteome</keyword>